<sequence length="42" mass="4756">MMILLYQKGWDRSAVLAKDPLSGGFLSQIILDEEKLIDQGDF</sequence>
<gene>
    <name evidence="1" type="ORF">PJ311_11470</name>
</gene>
<dbReference type="RefSeq" id="WP_271341076.1">
    <property type="nucleotide sequence ID" value="NZ_JAQKAB010000007.1"/>
</dbReference>
<organism evidence="1 2">
    <name type="scientific">Bacillus changyiensis</name>
    <dbReference type="NCBI Taxonomy" id="3004103"/>
    <lineage>
        <taxon>Bacteria</taxon>
        <taxon>Bacillati</taxon>
        <taxon>Bacillota</taxon>
        <taxon>Bacilli</taxon>
        <taxon>Bacillales</taxon>
        <taxon>Bacillaceae</taxon>
        <taxon>Bacillus</taxon>
    </lineage>
</organism>
<dbReference type="EMBL" id="JAQKAB010000007">
    <property type="protein sequence ID" value="MDA7027229.1"/>
    <property type="molecule type" value="Genomic_DNA"/>
</dbReference>
<evidence type="ECO:0000313" key="1">
    <source>
        <dbReference type="EMBL" id="MDA7027229.1"/>
    </source>
</evidence>
<name>A0ABT4X4L0_9BACI</name>
<evidence type="ECO:0000313" key="2">
    <source>
        <dbReference type="Proteomes" id="UP001211894"/>
    </source>
</evidence>
<proteinExistence type="predicted"/>
<dbReference type="Proteomes" id="UP001211894">
    <property type="component" value="Unassembled WGS sequence"/>
</dbReference>
<reference evidence="1 2" key="1">
    <citation type="submission" date="2023-01" db="EMBL/GenBank/DDBJ databases">
        <title>Bacillus changyiensis sp. nov., isolated from a coastal deposit.</title>
        <authorList>
            <person name="Xiao G."/>
            <person name="Lai Q."/>
            <person name="Hu Z."/>
            <person name="Shao Z."/>
        </authorList>
    </citation>
    <scope>NUCLEOTIDE SEQUENCE [LARGE SCALE GENOMIC DNA]</scope>
    <source>
        <strain evidence="1 2">CLL-7-23</strain>
    </source>
</reference>
<keyword evidence="2" id="KW-1185">Reference proteome</keyword>
<accession>A0ABT4X4L0</accession>
<protein>
    <submittedName>
        <fullName evidence="1">Uncharacterized protein</fullName>
    </submittedName>
</protein>
<comment type="caution">
    <text evidence="1">The sequence shown here is derived from an EMBL/GenBank/DDBJ whole genome shotgun (WGS) entry which is preliminary data.</text>
</comment>